<evidence type="ECO:0000313" key="3">
    <source>
        <dbReference type="Proteomes" id="UP001175261"/>
    </source>
</evidence>
<feature type="compositionally biased region" description="Acidic residues" evidence="1">
    <location>
        <begin position="430"/>
        <end position="457"/>
    </location>
</feature>
<dbReference type="PANTHER" id="PTHR13060">
    <property type="entry name" value="SGT1 PROTEIN HSGT1 SUPPRESSOR OF GCR2"/>
    <property type="match status" value="1"/>
</dbReference>
<dbReference type="Proteomes" id="UP001175261">
    <property type="component" value="Unassembled WGS sequence"/>
</dbReference>
<evidence type="ECO:0000313" key="2">
    <source>
        <dbReference type="EMBL" id="KAK0386943.1"/>
    </source>
</evidence>
<name>A0AA39L7G0_SARSR</name>
<dbReference type="InterPro" id="IPR010770">
    <property type="entry name" value="Ecd"/>
</dbReference>
<feature type="compositionally biased region" description="Polar residues" evidence="1">
    <location>
        <begin position="618"/>
        <end position="628"/>
    </location>
</feature>
<dbReference type="GO" id="GO:0005634">
    <property type="term" value="C:nucleus"/>
    <property type="evidence" value="ECO:0007669"/>
    <property type="project" value="TreeGrafter"/>
</dbReference>
<feature type="region of interest" description="Disordered" evidence="1">
    <location>
        <begin position="383"/>
        <end position="404"/>
    </location>
</feature>
<sequence length="628" mass="70423">MEEGTDTHGAESPFHQQLVLPENCVEYFLLVIDPQLEPRKKLSQLESIRQAALELAQTLTKDYIWQREEFNLELRTENGLTYLYGITDYGDAVEDEWLIVYIIRQLTSSNPSVWARVADADGEFLLVEAANVLPKWISPEIDRNRVWIHNGQLFVIPVDEVAAPKSEPLSLPRAVEFVTNKSSALVHSPFIQEEAFYRLDKYPDQIADSIHHALVTIPRRLAYVIYSVPRAISAAVEAFYLRDPISLKPILSSSSTLTFPPEDLTTVSVRFSKVLFAQVRSQHFDAPSRWRELLSEADTATDTAARTRLEMGMKLTCGFEMLAARAYKSKSRVVRELAIVIDDLKEDGDEVLPSDAEIRSWPDSQRNDDDGWMDINYEDFERELGGERGPSKGSKKASGFGDAQTETDLRKIVSRFEAFLNDESAGLDGAELDDMDYDNESDGDEDDELDDESDSEDREVGFDEAEFSRMMREMMGFRPESSASTSPQYVQQPRHSAATDDNEDGEEIEEIKNLTSQMESELKEHGALKLDAPRDTRTLENGEKGKGKAKASTLTDEEDDGESDEDDVDIDYNLAKNLLESFKSQGGMSGPTGNLLGLMGIQLPRDEEDEDLQGKGGQSSQPPTARAP</sequence>
<proteinExistence type="predicted"/>
<feature type="compositionally biased region" description="Polar residues" evidence="1">
    <location>
        <begin position="481"/>
        <end position="494"/>
    </location>
</feature>
<accession>A0AA39L7G0</accession>
<feature type="region of interest" description="Disordered" evidence="1">
    <location>
        <begin position="583"/>
        <end position="628"/>
    </location>
</feature>
<gene>
    <name evidence="2" type="ORF">NLU13_5256</name>
</gene>
<feature type="compositionally biased region" description="Acidic residues" evidence="1">
    <location>
        <begin position="500"/>
        <end position="509"/>
    </location>
</feature>
<feature type="compositionally biased region" description="Basic and acidic residues" evidence="1">
    <location>
        <begin position="458"/>
        <end position="472"/>
    </location>
</feature>
<dbReference type="PANTHER" id="PTHR13060:SF0">
    <property type="entry name" value="PROTEIN ECDYSONELESS HOMOLOG"/>
    <property type="match status" value="1"/>
</dbReference>
<keyword evidence="3" id="KW-1185">Reference proteome</keyword>
<dbReference type="EMBL" id="JAPDFR010000004">
    <property type="protein sequence ID" value="KAK0386943.1"/>
    <property type="molecule type" value="Genomic_DNA"/>
</dbReference>
<reference evidence="2" key="1">
    <citation type="submission" date="2022-10" db="EMBL/GenBank/DDBJ databases">
        <title>Determination and structural analysis of whole genome sequence of Sarocladium strictum F4-1.</title>
        <authorList>
            <person name="Hu L."/>
            <person name="Jiang Y."/>
        </authorList>
    </citation>
    <scope>NUCLEOTIDE SEQUENCE</scope>
    <source>
        <strain evidence="2">F4-1</strain>
    </source>
</reference>
<protein>
    <submittedName>
        <fullName evidence="2">Uncharacterized protein</fullName>
    </submittedName>
</protein>
<comment type="caution">
    <text evidence="2">The sequence shown here is derived from an EMBL/GenBank/DDBJ whole genome shotgun (WGS) entry which is preliminary data.</text>
</comment>
<organism evidence="2 3">
    <name type="scientific">Sarocladium strictum</name>
    <name type="common">Black bundle disease fungus</name>
    <name type="synonym">Acremonium strictum</name>
    <dbReference type="NCBI Taxonomy" id="5046"/>
    <lineage>
        <taxon>Eukaryota</taxon>
        <taxon>Fungi</taxon>
        <taxon>Dikarya</taxon>
        <taxon>Ascomycota</taxon>
        <taxon>Pezizomycotina</taxon>
        <taxon>Sordariomycetes</taxon>
        <taxon>Hypocreomycetidae</taxon>
        <taxon>Hypocreales</taxon>
        <taxon>Sarocladiaceae</taxon>
        <taxon>Sarocladium</taxon>
    </lineage>
</organism>
<feature type="compositionally biased region" description="Basic and acidic residues" evidence="1">
    <location>
        <begin position="520"/>
        <end position="546"/>
    </location>
</feature>
<dbReference type="Pfam" id="PF07093">
    <property type="entry name" value="SGT1"/>
    <property type="match status" value="1"/>
</dbReference>
<dbReference type="AlphaFoldDB" id="A0AA39L7G0"/>
<evidence type="ECO:0000256" key="1">
    <source>
        <dbReference type="SAM" id="MobiDB-lite"/>
    </source>
</evidence>
<feature type="compositionally biased region" description="Acidic residues" evidence="1">
    <location>
        <begin position="555"/>
        <end position="568"/>
    </location>
</feature>
<feature type="region of interest" description="Disordered" evidence="1">
    <location>
        <begin position="425"/>
        <end position="568"/>
    </location>
</feature>